<dbReference type="AlphaFoldDB" id="A0A1V8YGS6"/>
<organism evidence="1 2">
    <name type="scientific">Enterococcus villorum</name>
    <dbReference type="NCBI Taxonomy" id="112904"/>
    <lineage>
        <taxon>Bacteria</taxon>
        <taxon>Bacillati</taxon>
        <taxon>Bacillota</taxon>
        <taxon>Bacilli</taxon>
        <taxon>Lactobacillales</taxon>
        <taxon>Enterococcaceae</taxon>
        <taxon>Enterococcus</taxon>
    </lineage>
</organism>
<comment type="caution">
    <text evidence="1">The sequence shown here is derived from an EMBL/GenBank/DDBJ whole genome shotgun (WGS) entry which is preliminary data.</text>
</comment>
<proteinExistence type="predicted"/>
<dbReference type="OrthoDB" id="2188093at2"/>
<sequence>MANRIQEVALNEKQLGKKIKAVFRMERDMYVNGSPVRGRVFSASSAEQRDFEIFVPGLRNSQSFNSREEVHLTDPVVRISAKRNNIGNSRSLDLVVYAKRLEVVGGNK</sequence>
<dbReference type="STRING" id="112904.BH747_06190"/>
<protein>
    <submittedName>
        <fullName evidence="1">Uncharacterized protein</fullName>
    </submittedName>
</protein>
<reference evidence="1 2" key="1">
    <citation type="journal article" date="2017" name="BMC Microbiol.">
        <title>Comparative genomics of Enterococcus spp. isolated from bovine feces.</title>
        <authorList>
            <person name="Beukers A.G."/>
            <person name="Zaheer R."/>
            <person name="Goji N."/>
            <person name="Amoako K.K."/>
            <person name="Chaves A.V."/>
            <person name="Ward M.P."/>
            <person name="McAllister T.A."/>
        </authorList>
    </citation>
    <scope>NUCLEOTIDE SEQUENCE [LARGE SCALE GENOMIC DNA]</scope>
    <source>
        <strain evidence="1 2">F1129D 143</strain>
    </source>
</reference>
<accession>A0A1V8YGS6</accession>
<evidence type="ECO:0000313" key="1">
    <source>
        <dbReference type="EMBL" id="OQO70605.1"/>
    </source>
</evidence>
<name>A0A1V8YGS6_9ENTE</name>
<dbReference type="Proteomes" id="UP000192477">
    <property type="component" value="Unassembled WGS sequence"/>
</dbReference>
<evidence type="ECO:0000313" key="2">
    <source>
        <dbReference type="Proteomes" id="UP000192477"/>
    </source>
</evidence>
<dbReference type="RefSeq" id="WP_081183385.1">
    <property type="nucleotide sequence ID" value="NZ_MJEA01000004.1"/>
</dbReference>
<gene>
    <name evidence="1" type="ORF">BH747_06190</name>
</gene>
<dbReference type="EMBL" id="MJEA01000004">
    <property type="protein sequence ID" value="OQO70605.1"/>
    <property type="molecule type" value="Genomic_DNA"/>
</dbReference>